<comment type="caution">
    <text evidence="3">The sequence shown here is derived from an EMBL/GenBank/DDBJ whole genome shotgun (WGS) entry which is preliminary data.</text>
</comment>
<keyword evidence="1" id="KW-0413">Isomerase</keyword>
<dbReference type="SUPFAM" id="SSF54534">
    <property type="entry name" value="FKBP-like"/>
    <property type="match status" value="1"/>
</dbReference>
<gene>
    <name evidence="3" type="ORF">CYMTET_18767</name>
</gene>
<evidence type="ECO:0000256" key="1">
    <source>
        <dbReference type="PROSITE-ProRule" id="PRU00277"/>
    </source>
</evidence>
<dbReference type="AlphaFoldDB" id="A0AAE0G8Q8"/>
<proteinExistence type="predicted"/>
<protein>
    <recommendedName>
        <fullName evidence="1">peptidylprolyl isomerase</fullName>
        <ecNumber evidence="1">5.2.1.8</ecNumber>
    </recommendedName>
</protein>
<evidence type="ECO:0000313" key="4">
    <source>
        <dbReference type="Proteomes" id="UP001190700"/>
    </source>
</evidence>
<dbReference type="Pfam" id="PF00254">
    <property type="entry name" value="FKBP_C"/>
    <property type="match status" value="1"/>
</dbReference>
<dbReference type="Proteomes" id="UP001190700">
    <property type="component" value="Unassembled WGS sequence"/>
</dbReference>
<dbReference type="GO" id="GO:0003755">
    <property type="term" value="F:peptidyl-prolyl cis-trans isomerase activity"/>
    <property type="evidence" value="ECO:0007669"/>
    <property type="project" value="UniProtKB-KW"/>
</dbReference>
<dbReference type="EMBL" id="LGRX02008692">
    <property type="protein sequence ID" value="KAK3272976.1"/>
    <property type="molecule type" value="Genomic_DNA"/>
</dbReference>
<reference evidence="3 4" key="1">
    <citation type="journal article" date="2015" name="Genome Biol. Evol.">
        <title>Comparative Genomics of a Bacterivorous Green Alga Reveals Evolutionary Causalities and Consequences of Phago-Mixotrophic Mode of Nutrition.</title>
        <authorList>
            <person name="Burns J.A."/>
            <person name="Paasch A."/>
            <person name="Narechania A."/>
            <person name="Kim E."/>
        </authorList>
    </citation>
    <scope>NUCLEOTIDE SEQUENCE [LARGE SCALE GENOMIC DNA]</scope>
    <source>
        <strain evidence="3 4">PLY_AMNH</strain>
    </source>
</reference>
<comment type="catalytic activity">
    <reaction evidence="1">
        <text>[protein]-peptidylproline (omega=180) = [protein]-peptidylproline (omega=0)</text>
        <dbReference type="Rhea" id="RHEA:16237"/>
        <dbReference type="Rhea" id="RHEA-COMP:10747"/>
        <dbReference type="Rhea" id="RHEA-COMP:10748"/>
        <dbReference type="ChEBI" id="CHEBI:83833"/>
        <dbReference type="ChEBI" id="CHEBI:83834"/>
        <dbReference type="EC" id="5.2.1.8"/>
    </reaction>
</comment>
<dbReference type="EC" id="5.2.1.8" evidence="1"/>
<dbReference type="InterPro" id="IPR046357">
    <property type="entry name" value="PPIase_dom_sf"/>
</dbReference>
<dbReference type="InterPro" id="IPR001179">
    <property type="entry name" value="PPIase_FKBP_dom"/>
</dbReference>
<sequence>MGVGHTAPDLEKKVLIGMCVGEKRRAYVPNNLVIGPAGFAKTFRGALKNESFTFEVEIVSINGTSD</sequence>
<evidence type="ECO:0000259" key="2">
    <source>
        <dbReference type="PROSITE" id="PS50059"/>
    </source>
</evidence>
<keyword evidence="4" id="KW-1185">Reference proteome</keyword>
<accession>A0AAE0G8Q8</accession>
<organism evidence="3 4">
    <name type="scientific">Cymbomonas tetramitiformis</name>
    <dbReference type="NCBI Taxonomy" id="36881"/>
    <lineage>
        <taxon>Eukaryota</taxon>
        <taxon>Viridiplantae</taxon>
        <taxon>Chlorophyta</taxon>
        <taxon>Pyramimonadophyceae</taxon>
        <taxon>Pyramimonadales</taxon>
        <taxon>Pyramimonadaceae</taxon>
        <taxon>Cymbomonas</taxon>
    </lineage>
</organism>
<feature type="domain" description="PPIase FKBP-type" evidence="2">
    <location>
        <begin position="1"/>
        <end position="62"/>
    </location>
</feature>
<name>A0AAE0G8Q8_9CHLO</name>
<dbReference type="Gene3D" id="3.10.50.40">
    <property type="match status" value="1"/>
</dbReference>
<keyword evidence="1" id="KW-0697">Rotamase</keyword>
<dbReference type="PROSITE" id="PS50059">
    <property type="entry name" value="FKBP_PPIASE"/>
    <property type="match status" value="1"/>
</dbReference>
<evidence type="ECO:0000313" key="3">
    <source>
        <dbReference type="EMBL" id="KAK3272976.1"/>
    </source>
</evidence>